<protein>
    <recommendedName>
        <fullName evidence="1">DUF7730 domain-containing protein</fullName>
    </recommendedName>
</protein>
<dbReference type="Proteomes" id="UP000799779">
    <property type="component" value="Unassembled WGS sequence"/>
</dbReference>
<dbReference type="PANTHER" id="PTHR38790">
    <property type="entry name" value="2EXR DOMAIN-CONTAINING PROTEIN-RELATED"/>
    <property type="match status" value="1"/>
</dbReference>
<dbReference type="EMBL" id="ML977613">
    <property type="protein sequence ID" value="KAF1997469.1"/>
    <property type="molecule type" value="Genomic_DNA"/>
</dbReference>
<proteinExistence type="predicted"/>
<sequence>MNGARDQEPIHATKRGGNFVMRVGRHCKHDQQGTRKMEDAIVNESLPTMTLKIGANDLLYLNLDEGDPRMEIMARNSRESRLLNLPAEIRNKIFKLAIGGHHVHIEDNMDLSQTNPTHAKFEQNRQRNKMGLEKHMYLTFTNPIGVGTAGFYHHLYPLDWITYYEDNSFRYRLKPSYQFLANLPAVCRQIYDETNFIMYSHNEFSFQGKMVMNTWLAYRVPAQKQALTCLWVSWLRPRVNTPPDKWEIRNFLLIARDDLTGLKKMYVQLSEAEGAKKQFERILQSVFRAAGPKFEICFVD</sequence>
<evidence type="ECO:0000313" key="3">
    <source>
        <dbReference type="Proteomes" id="UP000799779"/>
    </source>
</evidence>
<dbReference type="OrthoDB" id="5413827at2759"/>
<keyword evidence="3" id="KW-1185">Reference proteome</keyword>
<organism evidence="2 3">
    <name type="scientific">Amniculicola lignicola CBS 123094</name>
    <dbReference type="NCBI Taxonomy" id="1392246"/>
    <lineage>
        <taxon>Eukaryota</taxon>
        <taxon>Fungi</taxon>
        <taxon>Dikarya</taxon>
        <taxon>Ascomycota</taxon>
        <taxon>Pezizomycotina</taxon>
        <taxon>Dothideomycetes</taxon>
        <taxon>Pleosporomycetidae</taxon>
        <taxon>Pleosporales</taxon>
        <taxon>Amniculicolaceae</taxon>
        <taxon>Amniculicola</taxon>
    </lineage>
</organism>
<dbReference type="InterPro" id="IPR056632">
    <property type="entry name" value="DUF7730"/>
</dbReference>
<reference evidence="2" key="1">
    <citation type="journal article" date="2020" name="Stud. Mycol.">
        <title>101 Dothideomycetes genomes: a test case for predicting lifestyles and emergence of pathogens.</title>
        <authorList>
            <person name="Haridas S."/>
            <person name="Albert R."/>
            <person name="Binder M."/>
            <person name="Bloem J."/>
            <person name="Labutti K."/>
            <person name="Salamov A."/>
            <person name="Andreopoulos B."/>
            <person name="Baker S."/>
            <person name="Barry K."/>
            <person name="Bills G."/>
            <person name="Bluhm B."/>
            <person name="Cannon C."/>
            <person name="Castanera R."/>
            <person name="Culley D."/>
            <person name="Daum C."/>
            <person name="Ezra D."/>
            <person name="Gonzalez J."/>
            <person name="Henrissat B."/>
            <person name="Kuo A."/>
            <person name="Liang C."/>
            <person name="Lipzen A."/>
            <person name="Lutzoni F."/>
            <person name="Magnuson J."/>
            <person name="Mondo S."/>
            <person name="Nolan M."/>
            <person name="Ohm R."/>
            <person name="Pangilinan J."/>
            <person name="Park H.-J."/>
            <person name="Ramirez L."/>
            <person name="Alfaro M."/>
            <person name="Sun H."/>
            <person name="Tritt A."/>
            <person name="Yoshinaga Y."/>
            <person name="Zwiers L.-H."/>
            <person name="Turgeon B."/>
            <person name="Goodwin S."/>
            <person name="Spatafora J."/>
            <person name="Crous P."/>
            <person name="Grigoriev I."/>
        </authorList>
    </citation>
    <scope>NUCLEOTIDE SEQUENCE</scope>
    <source>
        <strain evidence="2">CBS 123094</strain>
    </source>
</reference>
<dbReference type="PANTHER" id="PTHR38790:SF4">
    <property type="entry name" value="2EXR DOMAIN-CONTAINING PROTEIN"/>
    <property type="match status" value="1"/>
</dbReference>
<dbReference type="AlphaFoldDB" id="A0A6A5W9L2"/>
<dbReference type="Pfam" id="PF24864">
    <property type="entry name" value="DUF7730"/>
    <property type="match status" value="1"/>
</dbReference>
<accession>A0A6A5W9L2</accession>
<evidence type="ECO:0000313" key="2">
    <source>
        <dbReference type="EMBL" id="KAF1997469.1"/>
    </source>
</evidence>
<feature type="domain" description="DUF7730" evidence="1">
    <location>
        <begin position="77"/>
        <end position="271"/>
    </location>
</feature>
<gene>
    <name evidence="2" type="ORF">P154DRAFT_524799</name>
</gene>
<evidence type="ECO:0000259" key="1">
    <source>
        <dbReference type="Pfam" id="PF24864"/>
    </source>
</evidence>
<name>A0A6A5W9L2_9PLEO</name>